<proteinExistence type="predicted"/>
<protein>
    <submittedName>
        <fullName evidence="1">Uncharacterized protein</fullName>
    </submittedName>
</protein>
<accession>A0A0E9P5Y1</accession>
<dbReference type="AlphaFoldDB" id="A0A0E9P5Y1"/>
<name>A0A0E9P5Y1_ANGAN</name>
<dbReference type="EMBL" id="GBXM01108601">
    <property type="protein sequence ID" value="JAG99975.1"/>
    <property type="molecule type" value="Transcribed_RNA"/>
</dbReference>
<organism evidence="1">
    <name type="scientific">Anguilla anguilla</name>
    <name type="common">European freshwater eel</name>
    <name type="synonym">Muraena anguilla</name>
    <dbReference type="NCBI Taxonomy" id="7936"/>
    <lineage>
        <taxon>Eukaryota</taxon>
        <taxon>Metazoa</taxon>
        <taxon>Chordata</taxon>
        <taxon>Craniata</taxon>
        <taxon>Vertebrata</taxon>
        <taxon>Euteleostomi</taxon>
        <taxon>Actinopterygii</taxon>
        <taxon>Neopterygii</taxon>
        <taxon>Teleostei</taxon>
        <taxon>Anguilliformes</taxon>
        <taxon>Anguillidae</taxon>
        <taxon>Anguilla</taxon>
    </lineage>
</organism>
<reference evidence="1" key="2">
    <citation type="journal article" date="2015" name="Fish Shellfish Immunol.">
        <title>Early steps in the European eel (Anguilla anguilla)-Vibrio vulnificus interaction in the gills: Role of the RtxA13 toxin.</title>
        <authorList>
            <person name="Callol A."/>
            <person name="Pajuelo D."/>
            <person name="Ebbesson L."/>
            <person name="Teles M."/>
            <person name="MacKenzie S."/>
            <person name="Amaro C."/>
        </authorList>
    </citation>
    <scope>NUCLEOTIDE SEQUENCE</scope>
</reference>
<reference evidence="1" key="1">
    <citation type="submission" date="2014-11" db="EMBL/GenBank/DDBJ databases">
        <authorList>
            <person name="Amaro Gonzalez C."/>
        </authorList>
    </citation>
    <scope>NUCLEOTIDE SEQUENCE</scope>
</reference>
<evidence type="ECO:0000313" key="1">
    <source>
        <dbReference type="EMBL" id="JAG99975.1"/>
    </source>
</evidence>
<sequence>MQMNKCDRFKDQTIYISSGISSLWVIDGK</sequence>